<sequence length="94" mass="10980">MVLEEYMLPCLSKSLFGIECFGCGMQRSVVMVFQGRFLDAWKLFPAVYPFFFFAAFLAIDYFDKSKSYGKMIIISAVIMSFTMVISYFFRHPLF</sequence>
<organism evidence="2 3">
    <name type="scientific">Frigoriflavimonas asaccharolytica</name>
    <dbReference type="NCBI Taxonomy" id="2735899"/>
    <lineage>
        <taxon>Bacteria</taxon>
        <taxon>Pseudomonadati</taxon>
        <taxon>Bacteroidota</taxon>
        <taxon>Flavobacteriia</taxon>
        <taxon>Flavobacteriales</taxon>
        <taxon>Weeksellaceae</taxon>
        <taxon>Frigoriflavimonas</taxon>
    </lineage>
</organism>
<feature type="transmembrane region" description="Helical" evidence="1">
    <location>
        <begin position="71"/>
        <end position="89"/>
    </location>
</feature>
<evidence type="ECO:0000313" key="2">
    <source>
        <dbReference type="EMBL" id="NRS93082.1"/>
    </source>
</evidence>
<evidence type="ECO:0000313" key="3">
    <source>
        <dbReference type="Proteomes" id="UP000610746"/>
    </source>
</evidence>
<comment type="caution">
    <text evidence="2">The sequence shown here is derived from an EMBL/GenBank/DDBJ whole genome shotgun (WGS) entry which is preliminary data.</text>
</comment>
<reference evidence="2" key="1">
    <citation type="submission" date="2020-05" db="EMBL/GenBank/DDBJ databases">
        <title>Genomic Encyclopedia of Type Strains, Phase IV (KMG-V): Genome sequencing to study the core and pangenomes of soil and plant-associated prokaryotes.</title>
        <authorList>
            <person name="Whitman W."/>
        </authorList>
    </citation>
    <scope>NUCLEOTIDE SEQUENCE</scope>
    <source>
        <strain evidence="2">16F</strain>
    </source>
</reference>
<dbReference type="AlphaFoldDB" id="A0A8J8GCA0"/>
<gene>
    <name evidence="2" type="ORF">HNQ03_002168</name>
</gene>
<dbReference type="Proteomes" id="UP000610746">
    <property type="component" value="Unassembled WGS sequence"/>
</dbReference>
<proteinExistence type="predicted"/>
<keyword evidence="1" id="KW-0812">Transmembrane</keyword>
<protein>
    <recommendedName>
        <fullName evidence="4">DUF2752 domain-containing protein</fullName>
    </recommendedName>
</protein>
<evidence type="ECO:0000256" key="1">
    <source>
        <dbReference type="SAM" id="Phobius"/>
    </source>
</evidence>
<evidence type="ECO:0008006" key="4">
    <source>
        <dbReference type="Google" id="ProtNLM"/>
    </source>
</evidence>
<accession>A0A8J8GCA0</accession>
<name>A0A8J8GCA0_9FLAO</name>
<dbReference type="EMBL" id="JABSNO010000016">
    <property type="protein sequence ID" value="NRS93082.1"/>
    <property type="molecule type" value="Genomic_DNA"/>
</dbReference>
<dbReference type="InterPro" id="IPR021215">
    <property type="entry name" value="DUF2752"/>
</dbReference>
<dbReference type="RefSeq" id="WP_173779662.1">
    <property type="nucleotide sequence ID" value="NZ_JABSNO010000016.1"/>
</dbReference>
<keyword evidence="1" id="KW-0472">Membrane</keyword>
<dbReference type="Pfam" id="PF10825">
    <property type="entry name" value="DUF2752"/>
    <property type="match status" value="1"/>
</dbReference>
<keyword evidence="1" id="KW-1133">Transmembrane helix</keyword>
<feature type="transmembrane region" description="Helical" evidence="1">
    <location>
        <begin position="40"/>
        <end position="59"/>
    </location>
</feature>
<keyword evidence="3" id="KW-1185">Reference proteome</keyword>